<organism evidence="1 2">
    <name type="scientific">Francisella halioticida</name>
    <dbReference type="NCBI Taxonomy" id="549298"/>
    <lineage>
        <taxon>Bacteria</taxon>
        <taxon>Pseudomonadati</taxon>
        <taxon>Pseudomonadota</taxon>
        <taxon>Gammaproteobacteria</taxon>
        <taxon>Thiotrichales</taxon>
        <taxon>Francisellaceae</taxon>
        <taxon>Francisella</taxon>
    </lineage>
</organism>
<dbReference type="EMBL" id="CP022132">
    <property type="protein sequence ID" value="ASG68046.1"/>
    <property type="molecule type" value="Genomic_DNA"/>
</dbReference>
<sequence length="90" mass="10080">MVGTNSGTYTPKYLSVPEYKKCLEVYSFGSWKGYCLPNKIKNHCPTSSFNKLKQLDLLNCQEDDKTIKNIPLEPGPVIVINGKPIDTSVK</sequence>
<name>A0ABM6LZC4_9GAMM</name>
<reference evidence="1 2" key="1">
    <citation type="submission" date="2017-06" db="EMBL/GenBank/DDBJ databases">
        <title>Complete genome of Francisella halioticida.</title>
        <authorList>
            <person name="Sjodin A."/>
        </authorList>
    </citation>
    <scope>NUCLEOTIDE SEQUENCE [LARGE SCALE GENOMIC DNA]</scope>
    <source>
        <strain evidence="1 2">DSM 23729</strain>
    </source>
</reference>
<evidence type="ECO:0000313" key="1">
    <source>
        <dbReference type="EMBL" id="ASG68046.1"/>
    </source>
</evidence>
<dbReference type="RefSeq" id="WP_088772554.1">
    <property type="nucleotide sequence ID" value="NZ_AP023082.1"/>
</dbReference>
<proteinExistence type="predicted"/>
<dbReference type="Proteomes" id="UP000249910">
    <property type="component" value="Chromosome"/>
</dbReference>
<keyword evidence="2" id="KW-1185">Reference proteome</keyword>
<protein>
    <submittedName>
        <fullName evidence="1">Uncharacterized protein</fullName>
    </submittedName>
</protein>
<evidence type="ECO:0000313" key="2">
    <source>
        <dbReference type="Proteomes" id="UP000249910"/>
    </source>
</evidence>
<gene>
    <name evidence="1" type="ORF">CDV26_06280</name>
</gene>
<accession>A0ABM6LZC4</accession>